<keyword evidence="3" id="KW-1185">Reference proteome</keyword>
<proteinExistence type="predicted"/>
<accession>A0A6A6KEU3</accession>
<dbReference type="Proteomes" id="UP000467840">
    <property type="component" value="Chromosome 3"/>
</dbReference>
<gene>
    <name evidence="2" type="ORF">GH714_021282</name>
</gene>
<evidence type="ECO:0000313" key="2">
    <source>
        <dbReference type="EMBL" id="KAF2286593.1"/>
    </source>
</evidence>
<comment type="caution">
    <text evidence="2">The sequence shown here is derived from an EMBL/GenBank/DDBJ whole genome shotgun (WGS) entry which is preliminary data.</text>
</comment>
<evidence type="ECO:0000256" key="1">
    <source>
        <dbReference type="SAM" id="MobiDB-lite"/>
    </source>
</evidence>
<evidence type="ECO:0000313" key="3">
    <source>
        <dbReference type="Proteomes" id="UP000467840"/>
    </source>
</evidence>
<dbReference type="EMBL" id="JAAGAX010000017">
    <property type="protein sequence ID" value="KAF2286593.1"/>
    <property type="molecule type" value="Genomic_DNA"/>
</dbReference>
<organism evidence="2 3">
    <name type="scientific">Hevea brasiliensis</name>
    <name type="common">Para rubber tree</name>
    <name type="synonym">Siphonia brasiliensis</name>
    <dbReference type="NCBI Taxonomy" id="3981"/>
    <lineage>
        <taxon>Eukaryota</taxon>
        <taxon>Viridiplantae</taxon>
        <taxon>Streptophyta</taxon>
        <taxon>Embryophyta</taxon>
        <taxon>Tracheophyta</taxon>
        <taxon>Spermatophyta</taxon>
        <taxon>Magnoliopsida</taxon>
        <taxon>eudicotyledons</taxon>
        <taxon>Gunneridae</taxon>
        <taxon>Pentapetalae</taxon>
        <taxon>rosids</taxon>
        <taxon>fabids</taxon>
        <taxon>Malpighiales</taxon>
        <taxon>Euphorbiaceae</taxon>
        <taxon>Crotonoideae</taxon>
        <taxon>Micrandreae</taxon>
        <taxon>Hevea</taxon>
    </lineage>
</organism>
<dbReference type="AlphaFoldDB" id="A0A6A6KEU3"/>
<name>A0A6A6KEU3_HEVBR</name>
<sequence>MTGGEEEVDKLSNDSFDSDYYVVEDTSDNDEPDNGANVESMVKNINEEDIGQFNERPIKDDDLHSIMGLDGKKE</sequence>
<protein>
    <submittedName>
        <fullName evidence="2">Uncharacterized protein</fullName>
    </submittedName>
</protein>
<feature type="region of interest" description="Disordered" evidence="1">
    <location>
        <begin position="1"/>
        <end position="38"/>
    </location>
</feature>
<reference evidence="2 3" key="1">
    <citation type="journal article" date="2020" name="Mol. Plant">
        <title>The Chromosome-Based Rubber Tree Genome Provides New Insights into Spurge Genome Evolution and Rubber Biosynthesis.</title>
        <authorList>
            <person name="Liu J."/>
            <person name="Shi C."/>
            <person name="Shi C.C."/>
            <person name="Li W."/>
            <person name="Zhang Q.J."/>
            <person name="Zhang Y."/>
            <person name="Li K."/>
            <person name="Lu H.F."/>
            <person name="Shi C."/>
            <person name="Zhu S.T."/>
            <person name="Xiao Z.Y."/>
            <person name="Nan H."/>
            <person name="Yue Y."/>
            <person name="Zhu X.G."/>
            <person name="Wu Y."/>
            <person name="Hong X.N."/>
            <person name="Fan G.Y."/>
            <person name="Tong Y."/>
            <person name="Zhang D."/>
            <person name="Mao C.L."/>
            <person name="Liu Y.L."/>
            <person name="Hao S.J."/>
            <person name="Liu W.Q."/>
            <person name="Lv M.Q."/>
            <person name="Zhang H.B."/>
            <person name="Liu Y."/>
            <person name="Hu-Tang G.R."/>
            <person name="Wang J.P."/>
            <person name="Wang J.H."/>
            <person name="Sun Y.H."/>
            <person name="Ni S.B."/>
            <person name="Chen W.B."/>
            <person name="Zhang X.C."/>
            <person name="Jiao Y.N."/>
            <person name="Eichler E.E."/>
            <person name="Li G.H."/>
            <person name="Liu X."/>
            <person name="Gao L.Z."/>
        </authorList>
    </citation>
    <scope>NUCLEOTIDE SEQUENCE [LARGE SCALE GENOMIC DNA]</scope>
    <source>
        <strain evidence="3">cv. GT1</strain>
        <tissue evidence="2">Leaf</tissue>
    </source>
</reference>